<evidence type="ECO:0000313" key="11">
    <source>
        <dbReference type="Proteomes" id="UP000314987"/>
    </source>
</evidence>
<evidence type="ECO:0000256" key="8">
    <source>
        <dbReference type="ARBA" id="ARBA00023136"/>
    </source>
</evidence>
<evidence type="ECO:0000256" key="3">
    <source>
        <dbReference type="ARBA" id="ARBA00008961"/>
    </source>
</evidence>
<dbReference type="Proteomes" id="UP000314987">
    <property type="component" value="Unassembled WGS sequence"/>
</dbReference>
<keyword evidence="8" id="KW-0472">Membrane</keyword>
<reference evidence="11" key="1">
    <citation type="submission" date="2018-12" db="EMBL/GenBank/DDBJ databases">
        <authorList>
            <person name="Yazar S."/>
        </authorList>
    </citation>
    <scope>NUCLEOTIDE SEQUENCE [LARGE SCALE GENOMIC DNA]</scope>
</reference>
<keyword evidence="5" id="KW-0732">Signal</keyword>
<protein>
    <recommendedName>
        <fullName evidence="9">Protein kish</fullName>
    </recommendedName>
</protein>
<sequence>MSAVFNLQNLLTVVLLLICTCAYIQFLPLSLLDKNKTGLLGIFCKLESKLGK</sequence>
<reference evidence="10" key="2">
    <citation type="submission" date="2025-08" db="UniProtKB">
        <authorList>
            <consortium name="Ensembl"/>
        </authorList>
    </citation>
    <scope>IDENTIFICATION</scope>
</reference>
<dbReference type="Pfam" id="PF06842">
    <property type="entry name" value="DUF1242"/>
    <property type="match status" value="1"/>
</dbReference>
<evidence type="ECO:0000256" key="9">
    <source>
        <dbReference type="RuleBase" id="RU910717"/>
    </source>
</evidence>
<keyword evidence="4" id="KW-0812">Transmembrane</keyword>
<comment type="function">
    <text evidence="1 9">Involved in the early part of the secretory pathway.</text>
</comment>
<keyword evidence="11" id="KW-1185">Reference proteome</keyword>
<evidence type="ECO:0000256" key="2">
    <source>
        <dbReference type="ARBA" id="ARBA00004614"/>
    </source>
</evidence>
<evidence type="ECO:0000256" key="1">
    <source>
        <dbReference type="ARBA" id="ARBA00002154"/>
    </source>
</evidence>
<dbReference type="InterPro" id="IPR009653">
    <property type="entry name" value="Ksh1"/>
</dbReference>
<dbReference type="InterPro" id="IPR051523">
    <property type="entry name" value="KISH_domain"/>
</dbReference>
<evidence type="ECO:0000313" key="10">
    <source>
        <dbReference type="Ensembl" id="ENSVURP00010023794.1"/>
    </source>
</evidence>
<name>A0A4X2LFT0_VOMUR</name>
<evidence type="ECO:0000256" key="6">
    <source>
        <dbReference type="ARBA" id="ARBA00022989"/>
    </source>
</evidence>
<evidence type="ECO:0000256" key="4">
    <source>
        <dbReference type="ARBA" id="ARBA00022692"/>
    </source>
</evidence>
<proteinExistence type="inferred from homology"/>
<comment type="similarity">
    <text evidence="3 9">Belongs to the KISH family.</text>
</comment>
<organism evidence="10 11">
    <name type="scientific">Vombatus ursinus</name>
    <name type="common">Common wombat</name>
    <dbReference type="NCBI Taxonomy" id="29139"/>
    <lineage>
        <taxon>Eukaryota</taxon>
        <taxon>Metazoa</taxon>
        <taxon>Chordata</taxon>
        <taxon>Craniata</taxon>
        <taxon>Vertebrata</taxon>
        <taxon>Euteleostomi</taxon>
        <taxon>Mammalia</taxon>
        <taxon>Metatheria</taxon>
        <taxon>Diprotodontia</taxon>
        <taxon>Vombatidae</taxon>
        <taxon>Vombatus</taxon>
    </lineage>
</organism>
<comment type="subcellular location">
    <subcellularLocation>
        <location evidence="2">Golgi apparatus membrane</location>
        <topology evidence="2">Single-pass type I membrane protein</topology>
    </subcellularLocation>
</comment>
<dbReference type="OMA" id="FCKLESK"/>
<dbReference type="PANTHER" id="PTHR13229">
    <property type="entry name" value="PROTEIN KISH-A"/>
    <property type="match status" value="1"/>
</dbReference>
<evidence type="ECO:0000256" key="5">
    <source>
        <dbReference type="ARBA" id="ARBA00022729"/>
    </source>
</evidence>
<keyword evidence="6" id="KW-1133">Transmembrane helix</keyword>
<dbReference type="GO" id="GO:0000139">
    <property type="term" value="C:Golgi membrane"/>
    <property type="evidence" value="ECO:0007669"/>
    <property type="project" value="UniProtKB-SubCell"/>
</dbReference>
<dbReference type="AlphaFoldDB" id="A0A4X2LFT0"/>
<dbReference type="GeneTree" id="ENSGT00990000204247"/>
<dbReference type="Ensembl" id="ENSVURT00010027078.1">
    <property type="protein sequence ID" value="ENSVURP00010023794.1"/>
    <property type="gene ID" value="ENSVURG00010018232.1"/>
</dbReference>
<keyword evidence="7" id="KW-0333">Golgi apparatus</keyword>
<evidence type="ECO:0000256" key="7">
    <source>
        <dbReference type="ARBA" id="ARBA00023034"/>
    </source>
</evidence>
<dbReference type="STRING" id="29139.ENSVURP00010023794"/>
<reference evidence="10" key="3">
    <citation type="submission" date="2025-09" db="UniProtKB">
        <authorList>
            <consortium name="Ensembl"/>
        </authorList>
    </citation>
    <scope>IDENTIFICATION</scope>
</reference>
<accession>A0A4X2LFT0</accession>